<reference evidence="1" key="1">
    <citation type="submission" date="2021-05" db="EMBL/GenBank/DDBJ databases">
        <title>Molecular characterization for Shewanella algae harboring chromosomal blaOXA-55-like strains isolated from clinical and environment sample.</title>
        <authorList>
            <person name="Ohama Y."/>
            <person name="Aoki K."/>
            <person name="Harada S."/>
            <person name="Moriya K."/>
            <person name="Ishii Y."/>
            <person name="Tateda K."/>
        </authorList>
    </citation>
    <scope>NUCLEOTIDE SEQUENCE</scope>
    <source>
        <strain evidence="1">TUM17379</strain>
    </source>
</reference>
<dbReference type="AlphaFoldDB" id="A0AAD1KCY1"/>
<dbReference type="EMBL" id="AP024613">
    <property type="protein sequence ID" value="BCV46226.1"/>
    <property type="molecule type" value="Genomic_DNA"/>
</dbReference>
<gene>
    <name evidence="1" type="ORF">TUM17379_32440</name>
</gene>
<sequence>MEPFLKDSKNGSEKVRACKVTDFFIAKLEDIKKEKQEVIFTHTMAPRSYRDGLSRAAINAGVDRAGCYVVRNVGCIKNVINVA</sequence>
<evidence type="ECO:0000313" key="1">
    <source>
        <dbReference type="EMBL" id="BCV46226.1"/>
    </source>
</evidence>
<dbReference type="Proteomes" id="UP000825078">
    <property type="component" value="Chromosome"/>
</dbReference>
<proteinExistence type="predicted"/>
<accession>A0AAD1KCY1</accession>
<evidence type="ECO:0000313" key="2">
    <source>
        <dbReference type="Proteomes" id="UP000825078"/>
    </source>
</evidence>
<name>A0AAD1KCY1_9GAMM</name>
<protein>
    <submittedName>
        <fullName evidence="1">Uncharacterized protein</fullName>
    </submittedName>
</protein>
<organism evidence="1 2">
    <name type="scientific">Shewanella algae</name>
    <dbReference type="NCBI Taxonomy" id="38313"/>
    <lineage>
        <taxon>Bacteria</taxon>
        <taxon>Pseudomonadati</taxon>
        <taxon>Pseudomonadota</taxon>
        <taxon>Gammaproteobacteria</taxon>
        <taxon>Alteromonadales</taxon>
        <taxon>Shewanellaceae</taxon>
        <taxon>Shewanella</taxon>
    </lineage>
</organism>